<dbReference type="AlphaFoldDB" id="A0A562TBR5"/>
<evidence type="ECO:0000313" key="2">
    <source>
        <dbReference type="Proteomes" id="UP000316778"/>
    </source>
</evidence>
<evidence type="ECO:0000313" key="1">
    <source>
        <dbReference type="EMBL" id="TWI90969.1"/>
    </source>
</evidence>
<name>A0A562TBR5_CHIJA</name>
<reference evidence="1 2" key="1">
    <citation type="journal article" date="2013" name="Stand. Genomic Sci.">
        <title>Genomic Encyclopedia of Type Strains, Phase I: The one thousand microbial genomes (KMG-I) project.</title>
        <authorList>
            <person name="Kyrpides N.C."/>
            <person name="Woyke T."/>
            <person name="Eisen J.A."/>
            <person name="Garrity G."/>
            <person name="Lilburn T.G."/>
            <person name="Beck B.J."/>
            <person name="Whitman W.B."/>
            <person name="Hugenholtz P."/>
            <person name="Klenk H.P."/>
        </authorList>
    </citation>
    <scope>NUCLEOTIDE SEQUENCE [LARGE SCALE GENOMIC DNA]</scope>
    <source>
        <strain evidence="1 2">DSM 13484</strain>
    </source>
</reference>
<gene>
    <name evidence="1" type="ORF">LX66_0330</name>
</gene>
<organism evidence="1 2">
    <name type="scientific">Chitinophaga japonensis</name>
    <name type="common">Flexibacter japonensis</name>
    <dbReference type="NCBI Taxonomy" id="104662"/>
    <lineage>
        <taxon>Bacteria</taxon>
        <taxon>Pseudomonadati</taxon>
        <taxon>Bacteroidota</taxon>
        <taxon>Chitinophagia</taxon>
        <taxon>Chitinophagales</taxon>
        <taxon>Chitinophagaceae</taxon>
        <taxon>Chitinophaga</taxon>
    </lineage>
</organism>
<protein>
    <submittedName>
        <fullName evidence="1">Uncharacterized protein</fullName>
    </submittedName>
</protein>
<comment type="caution">
    <text evidence="1">The sequence shown here is derived from an EMBL/GenBank/DDBJ whole genome shotgun (WGS) entry which is preliminary data.</text>
</comment>
<keyword evidence="2" id="KW-1185">Reference proteome</keyword>
<accession>A0A562TBR5</accession>
<dbReference type="EMBL" id="VLLG01000002">
    <property type="protein sequence ID" value="TWI90969.1"/>
    <property type="molecule type" value="Genomic_DNA"/>
</dbReference>
<sequence length="46" mass="5652">MDKSIARMFSIYSVKMMVTWYRRMRYDEQNSVPKVVKFVLTIKFNI</sequence>
<proteinExistence type="predicted"/>
<dbReference type="Proteomes" id="UP000316778">
    <property type="component" value="Unassembled WGS sequence"/>
</dbReference>